<keyword evidence="1" id="KW-1133">Transmembrane helix</keyword>
<evidence type="ECO:0000256" key="1">
    <source>
        <dbReference type="SAM" id="Phobius"/>
    </source>
</evidence>
<dbReference type="Pfam" id="PF07963">
    <property type="entry name" value="N_methyl"/>
    <property type="match status" value="1"/>
</dbReference>
<protein>
    <recommendedName>
        <fullName evidence="2">DUF1559 domain-containing protein</fullName>
    </recommendedName>
</protein>
<dbReference type="InterPro" id="IPR027558">
    <property type="entry name" value="Pre_pil_HX9DG_C"/>
</dbReference>
<accession>A0A5C5VYK0</accession>
<organism evidence="3 4">
    <name type="scientific">Botrimarina hoheduenensis</name>
    <dbReference type="NCBI Taxonomy" id="2528000"/>
    <lineage>
        <taxon>Bacteria</taxon>
        <taxon>Pseudomonadati</taxon>
        <taxon>Planctomycetota</taxon>
        <taxon>Planctomycetia</taxon>
        <taxon>Pirellulales</taxon>
        <taxon>Lacipirellulaceae</taxon>
        <taxon>Botrimarina</taxon>
    </lineage>
</organism>
<dbReference type="NCBIfam" id="TIGR02532">
    <property type="entry name" value="IV_pilin_GFxxxE"/>
    <property type="match status" value="1"/>
</dbReference>
<keyword evidence="1" id="KW-0812">Transmembrane</keyword>
<dbReference type="SUPFAM" id="SSF54523">
    <property type="entry name" value="Pili subunits"/>
    <property type="match status" value="1"/>
</dbReference>
<evidence type="ECO:0000313" key="4">
    <source>
        <dbReference type="Proteomes" id="UP000318995"/>
    </source>
</evidence>
<evidence type="ECO:0000259" key="2">
    <source>
        <dbReference type="Pfam" id="PF07596"/>
    </source>
</evidence>
<dbReference type="PROSITE" id="PS00409">
    <property type="entry name" value="PROKAR_NTER_METHYL"/>
    <property type="match status" value="1"/>
</dbReference>
<dbReference type="PANTHER" id="PTHR30093">
    <property type="entry name" value="GENERAL SECRETION PATHWAY PROTEIN G"/>
    <property type="match status" value="1"/>
</dbReference>
<dbReference type="Gene3D" id="3.30.700.10">
    <property type="entry name" value="Glycoprotein, Type 4 Pilin"/>
    <property type="match status" value="1"/>
</dbReference>
<gene>
    <name evidence="3" type="ORF">Pla111_21770</name>
</gene>
<comment type="caution">
    <text evidence="3">The sequence shown here is derived from an EMBL/GenBank/DDBJ whole genome shotgun (WGS) entry which is preliminary data.</text>
</comment>
<dbReference type="NCBIfam" id="TIGR04294">
    <property type="entry name" value="pre_pil_HX9DG"/>
    <property type="match status" value="1"/>
</dbReference>
<keyword evidence="4" id="KW-1185">Reference proteome</keyword>
<dbReference type="RefSeq" id="WP_146574182.1">
    <property type="nucleotide sequence ID" value="NZ_SJPH01000004.1"/>
</dbReference>
<dbReference type="Proteomes" id="UP000318995">
    <property type="component" value="Unassembled WGS sequence"/>
</dbReference>
<reference evidence="3 4" key="1">
    <citation type="submission" date="2019-02" db="EMBL/GenBank/DDBJ databases">
        <title>Deep-cultivation of Planctomycetes and their phenomic and genomic characterization uncovers novel biology.</title>
        <authorList>
            <person name="Wiegand S."/>
            <person name="Jogler M."/>
            <person name="Boedeker C."/>
            <person name="Pinto D."/>
            <person name="Vollmers J."/>
            <person name="Rivas-Marin E."/>
            <person name="Kohn T."/>
            <person name="Peeters S.H."/>
            <person name="Heuer A."/>
            <person name="Rast P."/>
            <person name="Oberbeckmann S."/>
            <person name="Bunk B."/>
            <person name="Jeske O."/>
            <person name="Meyerdierks A."/>
            <person name="Storesund J.E."/>
            <person name="Kallscheuer N."/>
            <person name="Luecker S."/>
            <person name="Lage O.M."/>
            <person name="Pohl T."/>
            <person name="Merkel B.J."/>
            <person name="Hornburger P."/>
            <person name="Mueller R.-W."/>
            <person name="Bruemmer F."/>
            <person name="Labrenz M."/>
            <person name="Spormann A.M."/>
            <person name="Op Den Camp H."/>
            <person name="Overmann J."/>
            <person name="Amann R."/>
            <person name="Jetten M.S.M."/>
            <person name="Mascher T."/>
            <person name="Medema M.H."/>
            <person name="Devos D.P."/>
            <person name="Kaster A.-K."/>
            <person name="Ovreas L."/>
            <person name="Rohde M."/>
            <person name="Galperin M.Y."/>
            <person name="Jogler C."/>
        </authorList>
    </citation>
    <scope>NUCLEOTIDE SEQUENCE [LARGE SCALE GENOMIC DNA]</scope>
    <source>
        <strain evidence="3 4">Pla111</strain>
    </source>
</reference>
<proteinExistence type="predicted"/>
<keyword evidence="1" id="KW-0472">Membrane</keyword>
<feature type="transmembrane region" description="Helical" evidence="1">
    <location>
        <begin position="21"/>
        <end position="44"/>
    </location>
</feature>
<dbReference type="EMBL" id="SJPH01000004">
    <property type="protein sequence ID" value="TWT43227.1"/>
    <property type="molecule type" value="Genomic_DNA"/>
</dbReference>
<evidence type="ECO:0000313" key="3">
    <source>
        <dbReference type="EMBL" id="TWT43227.1"/>
    </source>
</evidence>
<sequence length="369" mass="38954">MQQRTANRQATTIATARPQGFTLVELLVVIAIIGVLIGMLLPAVQAAREAARRSQCSNRLRQLVLAMHNYESARRELPAGFLSQSGTPLGRYAMTYDAPPGWGWGSLVLDYLEESAVIGAIDRQLPLTAPQHRELIGETLNAFLCPTVSGPTEPFVVNDASGAPLVVNGSSVVVGRSHYVASHGQESCWGDCGVPGVKEIFIDIYAVGAAAKGSAEVSATGDITAIADGPFYRNSRTRFADVTDGLSKTIFLGEHSSLLSEKTWAGVVPGAGVTPAFISGDNGPDSAATLVLVHAGPSGGEQYQATGLPIIHPVNFPTYHVGQMYAEHPGGGNVALGDGSVRFVQDQVDLILWAEYSSIGEGEVMRNEL</sequence>
<dbReference type="AlphaFoldDB" id="A0A5C5VYK0"/>
<dbReference type="InterPro" id="IPR012902">
    <property type="entry name" value="N_methyl_site"/>
</dbReference>
<dbReference type="InterPro" id="IPR011453">
    <property type="entry name" value="DUF1559"/>
</dbReference>
<name>A0A5C5VYK0_9BACT</name>
<dbReference type="Pfam" id="PF07596">
    <property type="entry name" value="SBP_bac_10"/>
    <property type="match status" value="1"/>
</dbReference>
<dbReference type="OrthoDB" id="255848at2"/>
<feature type="domain" description="DUF1559" evidence="2">
    <location>
        <begin position="45"/>
        <end position="349"/>
    </location>
</feature>
<dbReference type="InterPro" id="IPR045584">
    <property type="entry name" value="Pilin-like"/>
</dbReference>
<dbReference type="PANTHER" id="PTHR30093:SF2">
    <property type="entry name" value="TYPE II SECRETION SYSTEM PROTEIN H"/>
    <property type="match status" value="1"/>
</dbReference>